<gene>
    <name evidence="3" type="ORF">ADK75_01145</name>
</gene>
<dbReference type="InterPro" id="IPR002035">
    <property type="entry name" value="VWF_A"/>
</dbReference>
<proteinExistence type="predicted"/>
<name>A0A0L8N5Q5_STRVG</name>
<feature type="domain" description="VWFA" evidence="2">
    <location>
        <begin position="359"/>
        <end position="535"/>
    </location>
</feature>
<dbReference type="InterPro" id="IPR036465">
    <property type="entry name" value="vWFA_dom_sf"/>
</dbReference>
<dbReference type="PATRIC" id="fig|1961.12.peg.249"/>
<dbReference type="SUPFAM" id="SSF53300">
    <property type="entry name" value="vWA-like"/>
    <property type="match status" value="1"/>
</dbReference>
<organism evidence="3 4">
    <name type="scientific">Streptomyces virginiae</name>
    <name type="common">Streptomyces cinnamonensis</name>
    <dbReference type="NCBI Taxonomy" id="1961"/>
    <lineage>
        <taxon>Bacteria</taxon>
        <taxon>Bacillati</taxon>
        <taxon>Actinomycetota</taxon>
        <taxon>Actinomycetes</taxon>
        <taxon>Kitasatosporales</taxon>
        <taxon>Streptomycetaceae</taxon>
        <taxon>Streptomyces</taxon>
    </lineage>
</organism>
<feature type="compositionally biased region" description="Low complexity" evidence="1">
    <location>
        <begin position="71"/>
        <end position="81"/>
    </location>
</feature>
<dbReference type="SMART" id="SM00327">
    <property type="entry name" value="VWA"/>
    <property type="match status" value="1"/>
</dbReference>
<dbReference type="Pfam" id="PF10138">
    <property type="entry name" value="vWA-TerF-like"/>
    <property type="match status" value="1"/>
</dbReference>
<dbReference type="EMBL" id="LGUV01000001">
    <property type="protein sequence ID" value="KOG58031.1"/>
    <property type="molecule type" value="Genomic_DNA"/>
</dbReference>
<evidence type="ECO:0000259" key="2">
    <source>
        <dbReference type="SMART" id="SM00327"/>
    </source>
</evidence>
<feature type="region of interest" description="Disordered" evidence="1">
    <location>
        <begin position="11"/>
        <end position="311"/>
    </location>
</feature>
<accession>A0A0L8N5Q5</accession>
<evidence type="ECO:0000313" key="4">
    <source>
        <dbReference type="Proteomes" id="UP000037084"/>
    </source>
</evidence>
<dbReference type="AlphaFoldDB" id="A0A0L8N5Q5"/>
<feature type="compositionally biased region" description="Low complexity" evidence="1">
    <location>
        <begin position="94"/>
        <end position="311"/>
    </location>
</feature>
<sequence>MGIRSLLRKVFGRSADSVPDTTDTPSAAVPNQAERTPLDVAAELVAASFDNPTVPPQSSPRDREPGTVLTAPAPAADPTVPEARRAPAAKPGGETPAPAAAPTPAEAEPVAAEATAPEAQDAPAEPVAAAAEQPEAEPVAAEAEAQAEPVAAEAEPVAAEAEPVAAAAEQPEPATAPEAQDAPAEPVAAAAEEVVAEAPQAEPVAAEATAPEVQDTPAEPVAAAAEQAVAAPEAEPATAPEAQDAPAEPVAAAAEEVVADAPQAEPVAAEATAPEAQDAPAEPVAVAAEQAEAVPEAEAQDEPAAQAAPVAAPAEPVVGGALEGPAQALAVVKRRAPEVVGAYKAVGQVLRSKGKAGARAKVYLVLDRSGSMRGFYKDGSAQHLADHALALASHLDDAATVHTVFFSTEVDGTADLTLDGYDAAWVEARHGELGRMGRTSYHVAVEAVLERYQKDGGEGPALVVFQTDGAPDNRQPARQALADAATAAPGVHWQFVAFGDHDSKAFDFLRKLDAENAGFFHAGPAPAELPSAALAKGILEQF</sequence>
<dbReference type="Proteomes" id="UP000037084">
    <property type="component" value="Unassembled WGS sequence"/>
</dbReference>
<evidence type="ECO:0000313" key="3">
    <source>
        <dbReference type="EMBL" id="KOG58031.1"/>
    </source>
</evidence>
<dbReference type="CDD" id="cd00198">
    <property type="entry name" value="vWFA"/>
    <property type="match status" value="1"/>
</dbReference>
<dbReference type="Gene3D" id="3.40.50.410">
    <property type="entry name" value="von Willebrand factor, type A domain"/>
    <property type="match status" value="1"/>
</dbReference>
<dbReference type="InterPro" id="IPR019303">
    <property type="entry name" value="vWA_TerF_C"/>
</dbReference>
<reference evidence="4" key="1">
    <citation type="submission" date="2015-07" db="EMBL/GenBank/DDBJ databases">
        <authorList>
            <consortium name="Consortium for Microbial Forensics and Genomics (microFORGE)"/>
            <person name="Knight B.M."/>
            <person name="Roberts D.P."/>
            <person name="Lin D."/>
            <person name="Hari K."/>
            <person name="Fletcher J."/>
            <person name="Melcher U."/>
            <person name="Blagden T."/>
            <person name="Winegar R.A."/>
        </authorList>
    </citation>
    <scope>NUCLEOTIDE SEQUENCE [LARGE SCALE GENOMIC DNA]</scope>
    <source>
        <strain evidence="4">NRRL B-1447</strain>
    </source>
</reference>
<comment type="caution">
    <text evidence="3">The sequence shown here is derived from an EMBL/GenBank/DDBJ whole genome shotgun (WGS) entry which is preliminary data.</text>
</comment>
<evidence type="ECO:0000256" key="1">
    <source>
        <dbReference type="SAM" id="MobiDB-lite"/>
    </source>
</evidence>
<protein>
    <recommendedName>
        <fullName evidence="2">VWFA domain-containing protein</fullName>
    </recommendedName>
</protein>